<dbReference type="Proteomes" id="UP000516437">
    <property type="component" value="Unassembled WGS sequence"/>
</dbReference>
<gene>
    <name evidence="2" type="ORF">CJ030_MR0G007930</name>
</gene>
<dbReference type="PANTHER" id="PTHR34356:SF1">
    <property type="entry name" value="ANTIGENIC HEAT-STABLE PROTEIN"/>
    <property type="match status" value="1"/>
</dbReference>
<dbReference type="OrthoDB" id="2021066at2759"/>
<comment type="caution">
    <text evidence="2">The sequence shown here is derived from an EMBL/GenBank/DDBJ whole genome shotgun (WGS) entry which is preliminary data.</text>
</comment>
<name>A0A6A1UJJ1_9ROSI</name>
<dbReference type="PANTHER" id="PTHR34356">
    <property type="entry name" value="ANTIGENIC HEAT-STABLE PROTEIN"/>
    <property type="match status" value="1"/>
</dbReference>
<feature type="compositionally biased region" description="Basic and acidic residues" evidence="1">
    <location>
        <begin position="125"/>
        <end position="153"/>
    </location>
</feature>
<evidence type="ECO:0000313" key="3">
    <source>
        <dbReference type="Proteomes" id="UP000516437"/>
    </source>
</evidence>
<evidence type="ECO:0000256" key="1">
    <source>
        <dbReference type="SAM" id="MobiDB-lite"/>
    </source>
</evidence>
<keyword evidence="3" id="KW-1185">Reference proteome</keyword>
<proteinExistence type="predicted"/>
<protein>
    <recommendedName>
        <fullName evidence="4">Antigenic heat-stable 120 kDa protein</fullName>
    </recommendedName>
</protein>
<feature type="region of interest" description="Disordered" evidence="1">
    <location>
        <begin position="114"/>
        <end position="199"/>
    </location>
</feature>
<sequence length="199" mass="22071">MESSASVISPEDVLESLMNDGTIDALRLKIINQLKANEELRSTTIKMAEQSKVLNTPGAEKQTKRELFGALRQELEAPVLEKASKSVWELILDNNGLGKEINEMVEKVFCRLSGREPPVFPSPDGETRPKKEIQNVKGKEKEAANENDKEKENSPSTWKKRSFNEMNAEGGGCEAGSRSDNIPAKLEESTESPQLSLKK</sequence>
<organism evidence="2 3">
    <name type="scientific">Morella rubra</name>
    <name type="common">Chinese bayberry</name>
    <dbReference type="NCBI Taxonomy" id="262757"/>
    <lineage>
        <taxon>Eukaryota</taxon>
        <taxon>Viridiplantae</taxon>
        <taxon>Streptophyta</taxon>
        <taxon>Embryophyta</taxon>
        <taxon>Tracheophyta</taxon>
        <taxon>Spermatophyta</taxon>
        <taxon>Magnoliopsida</taxon>
        <taxon>eudicotyledons</taxon>
        <taxon>Gunneridae</taxon>
        <taxon>Pentapetalae</taxon>
        <taxon>rosids</taxon>
        <taxon>fabids</taxon>
        <taxon>Fagales</taxon>
        <taxon>Myricaceae</taxon>
        <taxon>Morella</taxon>
    </lineage>
</organism>
<evidence type="ECO:0008006" key="4">
    <source>
        <dbReference type="Google" id="ProtNLM"/>
    </source>
</evidence>
<reference evidence="2 3" key="1">
    <citation type="journal article" date="2019" name="Plant Biotechnol. J.">
        <title>The red bayberry genome and genetic basis of sex determination.</title>
        <authorList>
            <person name="Jia H.M."/>
            <person name="Jia H.J."/>
            <person name="Cai Q.L."/>
            <person name="Wang Y."/>
            <person name="Zhao H.B."/>
            <person name="Yang W.F."/>
            <person name="Wang G.Y."/>
            <person name="Li Y.H."/>
            <person name="Zhan D.L."/>
            <person name="Shen Y.T."/>
            <person name="Niu Q.F."/>
            <person name="Chang L."/>
            <person name="Qiu J."/>
            <person name="Zhao L."/>
            <person name="Xie H.B."/>
            <person name="Fu W.Y."/>
            <person name="Jin J."/>
            <person name="Li X.W."/>
            <person name="Jiao Y."/>
            <person name="Zhou C.C."/>
            <person name="Tu T."/>
            <person name="Chai C.Y."/>
            <person name="Gao J.L."/>
            <person name="Fan L.J."/>
            <person name="van de Weg E."/>
            <person name="Wang J.Y."/>
            <person name="Gao Z.S."/>
        </authorList>
    </citation>
    <scope>NUCLEOTIDE SEQUENCE [LARGE SCALE GENOMIC DNA]</scope>
    <source>
        <tissue evidence="2">Leaves</tissue>
    </source>
</reference>
<accession>A0A6A1UJJ1</accession>
<evidence type="ECO:0000313" key="2">
    <source>
        <dbReference type="EMBL" id="KAB1200158.1"/>
    </source>
</evidence>
<dbReference type="AlphaFoldDB" id="A0A6A1UJJ1"/>
<dbReference type="EMBL" id="RXIC02000210">
    <property type="protein sequence ID" value="KAB1200158.1"/>
    <property type="molecule type" value="Genomic_DNA"/>
</dbReference>